<organism evidence="2 3">
    <name type="scientific">Nocardiopsis mwathae</name>
    <dbReference type="NCBI Taxonomy" id="1472723"/>
    <lineage>
        <taxon>Bacteria</taxon>
        <taxon>Bacillati</taxon>
        <taxon>Actinomycetota</taxon>
        <taxon>Actinomycetes</taxon>
        <taxon>Streptosporangiales</taxon>
        <taxon>Nocardiopsidaceae</taxon>
        <taxon>Nocardiopsis</taxon>
    </lineage>
</organism>
<dbReference type="InterPro" id="IPR029044">
    <property type="entry name" value="Nucleotide-diphossugar_trans"/>
</dbReference>
<dbReference type="Pfam" id="PF00483">
    <property type="entry name" value="NTP_transferase"/>
    <property type="match status" value="1"/>
</dbReference>
<dbReference type="Gene3D" id="2.160.10.10">
    <property type="entry name" value="Hexapeptide repeat proteins"/>
    <property type="match status" value="1"/>
</dbReference>
<comment type="caution">
    <text evidence="2">The sequence shown here is derived from an EMBL/GenBank/DDBJ whole genome shotgun (WGS) entry which is preliminary data.</text>
</comment>
<dbReference type="EMBL" id="JACHDS010000001">
    <property type="protein sequence ID" value="MBB6174262.1"/>
    <property type="molecule type" value="Genomic_DNA"/>
</dbReference>
<dbReference type="SUPFAM" id="SSF53448">
    <property type="entry name" value="Nucleotide-diphospho-sugar transferases"/>
    <property type="match status" value="1"/>
</dbReference>
<dbReference type="Proteomes" id="UP000546642">
    <property type="component" value="Unassembled WGS sequence"/>
</dbReference>
<dbReference type="CDD" id="cd04189">
    <property type="entry name" value="G1P_TT_long"/>
    <property type="match status" value="1"/>
</dbReference>
<dbReference type="InterPro" id="IPR005835">
    <property type="entry name" value="NTP_transferase_dom"/>
</dbReference>
<dbReference type="EC" id="2.7.7.24" evidence="2"/>
<dbReference type="Gene3D" id="3.90.550.10">
    <property type="entry name" value="Spore Coat Polysaccharide Biosynthesis Protein SpsA, Chain A"/>
    <property type="match status" value="1"/>
</dbReference>
<dbReference type="AlphaFoldDB" id="A0A7W9YLG6"/>
<evidence type="ECO:0000313" key="2">
    <source>
        <dbReference type="EMBL" id="MBB6174262.1"/>
    </source>
</evidence>
<protein>
    <submittedName>
        <fullName evidence="2">Glucose-1-phosphate thymidylyltransferase</fullName>
        <ecNumber evidence="2">2.7.7.24</ecNumber>
    </submittedName>
</protein>
<dbReference type="PANTHER" id="PTHR42883">
    <property type="entry name" value="GLUCOSE-1-PHOSPHATE THYMIDYLTRANSFERASE"/>
    <property type="match status" value="1"/>
</dbReference>
<accession>A0A7W9YLG6</accession>
<keyword evidence="2" id="KW-0808">Transferase</keyword>
<feature type="domain" description="Nucleotidyl transferase" evidence="1">
    <location>
        <begin position="2"/>
        <end position="235"/>
    </location>
</feature>
<evidence type="ECO:0000313" key="3">
    <source>
        <dbReference type="Proteomes" id="UP000546642"/>
    </source>
</evidence>
<dbReference type="PANTHER" id="PTHR42883:SF2">
    <property type="entry name" value="THYMIDYLYLTRANSFERASE"/>
    <property type="match status" value="1"/>
</dbReference>
<sequence length="355" mass="37850">MKALVLSGGSGLRLRPFSHSMPKQLLPIANKPVIDHVLENIRDIGITDIGVVVGGQAPEIITALGDGSRWGTRLTYLHQKKPLGLAHCLLQAREFLGDDDFVVYLGDNMLLDGISDLASDFSADRPAAHVVLHKVSDPTTFGVAELGPDGEVSRLVEKPSYPRSNLALIGVYFFTPAIHEAVRAIGPSPRGELEITDAVQWLLDRGIRVTATEYTGYWKDVGRVEDVLECNRRVLDGLSPAVAGEVDDMSVIRGPVVIEPGARITRSVIEGPVIVGASAVLTDSHVGPHVSIGRGCILRDARLDGSMALDGAVITGVRGLHHSLIGRSARVGPSGGVTQQHRLVVGDHCQVEVAV</sequence>
<evidence type="ECO:0000259" key="1">
    <source>
        <dbReference type="Pfam" id="PF00483"/>
    </source>
</evidence>
<dbReference type="GO" id="GO:0008879">
    <property type="term" value="F:glucose-1-phosphate thymidylyltransferase activity"/>
    <property type="evidence" value="ECO:0007669"/>
    <property type="project" value="UniProtKB-EC"/>
</dbReference>
<keyword evidence="3" id="KW-1185">Reference proteome</keyword>
<reference evidence="2 3" key="1">
    <citation type="submission" date="2020-08" db="EMBL/GenBank/DDBJ databases">
        <title>Sequencing the genomes of 1000 actinobacteria strains.</title>
        <authorList>
            <person name="Klenk H.-P."/>
        </authorList>
    </citation>
    <scope>NUCLEOTIDE SEQUENCE [LARGE SCALE GENOMIC DNA]</scope>
    <source>
        <strain evidence="2 3">DSM 46659</strain>
    </source>
</reference>
<keyword evidence="2" id="KW-0548">Nucleotidyltransferase</keyword>
<dbReference type="InterPro" id="IPR005908">
    <property type="entry name" value="G1P_thy_trans_l"/>
</dbReference>
<dbReference type="NCBIfam" id="TIGR01208">
    <property type="entry name" value="rmlA_long"/>
    <property type="match status" value="1"/>
</dbReference>
<dbReference type="RefSeq" id="WP_184078189.1">
    <property type="nucleotide sequence ID" value="NZ_JACHDS010000001.1"/>
</dbReference>
<proteinExistence type="predicted"/>
<gene>
    <name evidence="2" type="ORF">HNR23_004322</name>
</gene>
<name>A0A7W9YLG6_9ACTN</name>